<dbReference type="PROSITE" id="PS51122">
    <property type="entry name" value="CALPONIN_2"/>
    <property type="match status" value="1"/>
</dbReference>
<dbReference type="AlphaFoldDB" id="A0AAF3EYK9"/>
<proteinExistence type="predicted"/>
<sequence length="248" mass="28267">MTTNREECSCRKKLVLPPILPWESGSNKFASQKGESPFGATRNNVLSLDPPKPNSDPPPFVDNRPIPIFGGPRPHLTSTVIKMLSVFDVLNLLHFKNNEKTSTKRHNFSPTPSDSINVEKTFRTQNLKIESTRLRTLNEEEELLCKAAIPRFVSPSSSIAEKHEKELKENHTRHRSTWNGDYSVIGSEERQRYLAWIGGQLTTVRPIGQPNPSKNQTYYERLMFERDQQVRPEVLSAKLEAYANPLNS</sequence>
<dbReference type="InterPro" id="IPR000557">
    <property type="entry name" value="Calponin_repeat"/>
</dbReference>
<keyword evidence="2" id="KW-1185">Reference proteome</keyword>
<feature type="region of interest" description="Disordered" evidence="1">
    <location>
        <begin position="26"/>
        <end position="57"/>
    </location>
</feature>
<organism evidence="2 3">
    <name type="scientific">Mesorhabditis belari</name>
    <dbReference type="NCBI Taxonomy" id="2138241"/>
    <lineage>
        <taxon>Eukaryota</taxon>
        <taxon>Metazoa</taxon>
        <taxon>Ecdysozoa</taxon>
        <taxon>Nematoda</taxon>
        <taxon>Chromadorea</taxon>
        <taxon>Rhabditida</taxon>
        <taxon>Rhabditina</taxon>
        <taxon>Rhabditomorpha</taxon>
        <taxon>Rhabditoidea</taxon>
        <taxon>Rhabditidae</taxon>
        <taxon>Mesorhabditinae</taxon>
        <taxon>Mesorhabditis</taxon>
    </lineage>
</organism>
<dbReference type="Proteomes" id="UP000887575">
    <property type="component" value="Unassembled WGS sequence"/>
</dbReference>
<accession>A0AAF3EYK9</accession>
<reference evidence="3" key="1">
    <citation type="submission" date="2024-02" db="UniProtKB">
        <authorList>
            <consortium name="WormBaseParasite"/>
        </authorList>
    </citation>
    <scope>IDENTIFICATION</scope>
</reference>
<evidence type="ECO:0000256" key="1">
    <source>
        <dbReference type="SAM" id="MobiDB-lite"/>
    </source>
</evidence>
<evidence type="ECO:0000313" key="3">
    <source>
        <dbReference type="WBParaSite" id="MBELARI_LOCUS19302"/>
    </source>
</evidence>
<evidence type="ECO:0000313" key="2">
    <source>
        <dbReference type="Proteomes" id="UP000887575"/>
    </source>
</evidence>
<dbReference type="Pfam" id="PF00402">
    <property type="entry name" value="Calponin"/>
    <property type="match status" value="1"/>
</dbReference>
<dbReference type="WBParaSite" id="MBELARI_LOCUS19302">
    <property type="protein sequence ID" value="MBELARI_LOCUS19302"/>
    <property type="gene ID" value="MBELARI_LOCUS19302"/>
</dbReference>
<name>A0AAF3EYK9_9BILA</name>
<protein>
    <submittedName>
        <fullName evidence="3">Uncharacterized protein</fullName>
    </submittedName>
</protein>